<name>A0A8J2SCE6_9STRA</name>
<dbReference type="GO" id="GO:0005737">
    <property type="term" value="C:cytoplasm"/>
    <property type="evidence" value="ECO:0007669"/>
    <property type="project" value="TreeGrafter"/>
</dbReference>
<keyword evidence="2" id="KW-0808">Transferase</keyword>
<dbReference type="InterPro" id="IPR002052">
    <property type="entry name" value="DNA_methylase_N6_adenine_CS"/>
</dbReference>
<dbReference type="Gene3D" id="3.40.50.150">
    <property type="entry name" value="Vaccinia Virus protein VP39"/>
    <property type="match status" value="1"/>
</dbReference>
<evidence type="ECO:0000259" key="5">
    <source>
        <dbReference type="Pfam" id="PF25904"/>
    </source>
</evidence>
<evidence type="ECO:0000259" key="4">
    <source>
        <dbReference type="Pfam" id="PF01170"/>
    </source>
</evidence>
<dbReference type="Proteomes" id="UP000789595">
    <property type="component" value="Unassembled WGS sequence"/>
</dbReference>
<evidence type="ECO:0000256" key="3">
    <source>
        <dbReference type="SAM" id="MobiDB-lite"/>
    </source>
</evidence>
<dbReference type="SUPFAM" id="SSF53335">
    <property type="entry name" value="S-adenosyl-L-methionine-dependent methyltransferases"/>
    <property type="match status" value="1"/>
</dbReference>
<accession>A0A8J2SCE6</accession>
<protein>
    <submittedName>
        <fullName evidence="6">Uncharacterized protein</fullName>
    </submittedName>
</protein>
<dbReference type="InterPro" id="IPR029063">
    <property type="entry name" value="SAM-dependent_MTases_sf"/>
</dbReference>
<comment type="caution">
    <text evidence="6">The sequence shown here is derived from an EMBL/GenBank/DDBJ whole genome shotgun (WGS) entry which is preliminary data.</text>
</comment>
<feature type="domain" description="tRNA (guanine(10)-N(2))-methyltransferase TRMT11 N-terminal" evidence="5">
    <location>
        <begin position="26"/>
        <end position="201"/>
    </location>
</feature>
<organism evidence="6 7">
    <name type="scientific">Pelagomonas calceolata</name>
    <dbReference type="NCBI Taxonomy" id="35677"/>
    <lineage>
        <taxon>Eukaryota</taxon>
        <taxon>Sar</taxon>
        <taxon>Stramenopiles</taxon>
        <taxon>Ochrophyta</taxon>
        <taxon>Pelagophyceae</taxon>
        <taxon>Pelagomonadales</taxon>
        <taxon>Pelagomonadaceae</taxon>
        <taxon>Pelagomonas</taxon>
    </lineage>
</organism>
<dbReference type="Pfam" id="PF01170">
    <property type="entry name" value="UPF0020"/>
    <property type="match status" value="1"/>
</dbReference>
<proteinExistence type="predicted"/>
<dbReference type="GO" id="GO:0008168">
    <property type="term" value="F:methyltransferase activity"/>
    <property type="evidence" value="ECO:0007669"/>
    <property type="project" value="UniProtKB-KW"/>
</dbReference>
<dbReference type="PANTHER" id="PTHR13370:SF3">
    <property type="entry name" value="TRNA (GUANINE(10)-N2)-METHYLTRANSFERASE HOMOLOG"/>
    <property type="match status" value="1"/>
</dbReference>
<evidence type="ECO:0000313" key="6">
    <source>
        <dbReference type="EMBL" id="CAH0365056.1"/>
    </source>
</evidence>
<dbReference type="GO" id="GO:0003676">
    <property type="term" value="F:nucleic acid binding"/>
    <property type="evidence" value="ECO:0007669"/>
    <property type="project" value="InterPro"/>
</dbReference>
<evidence type="ECO:0000256" key="1">
    <source>
        <dbReference type="ARBA" id="ARBA00022603"/>
    </source>
</evidence>
<dbReference type="PANTHER" id="PTHR13370">
    <property type="entry name" value="RNA METHYLASE-RELATED"/>
    <property type="match status" value="1"/>
</dbReference>
<keyword evidence="7" id="KW-1185">Reference proteome</keyword>
<dbReference type="GO" id="GO:0043527">
    <property type="term" value="C:tRNA methyltransferase complex"/>
    <property type="evidence" value="ECO:0007669"/>
    <property type="project" value="UniProtKB-ARBA"/>
</dbReference>
<dbReference type="InterPro" id="IPR000241">
    <property type="entry name" value="RlmKL-like_Mtase"/>
</dbReference>
<dbReference type="PRINTS" id="PR00507">
    <property type="entry name" value="N12N6MTFRASE"/>
</dbReference>
<feature type="region of interest" description="Disordered" evidence="3">
    <location>
        <begin position="280"/>
        <end position="303"/>
    </location>
</feature>
<feature type="domain" description="Ribosomal RNA large subunit methyltransferase K/L-like methyltransferase" evidence="4">
    <location>
        <begin position="214"/>
        <end position="365"/>
    </location>
</feature>
<dbReference type="OrthoDB" id="333024at2759"/>
<keyword evidence="1" id="KW-0489">Methyltransferase</keyword>
<dbReference type="PIRSF" id="PIRSF017259">
    <property type="entry name" value="tRNA_mtfrase_TRM11"/>
    <property type="match status" value="1"/>
</dbReference>
<sequence>MVNRAKQQQREAARAPPRDDAVADRYLLRFVLEAHTDRFRYLELDALLRSAGLDPASCYDRPSAAAAAGEEPYVVLRAPSPRLLRDVVTRAILVRDALEIWGVGADHGACAAQAAALEGTDVFFGEETTWCLGVEAYGVGLDLGAQEAVRNQYRGAFRCRGRVRLKGADVRYRVVEVYDEARPARGAAPARCYAGRVVAASRARELVSKLDLKQRLYLGPTALDAELALIMANAAGVREGCSTLDPFAGTGSILVACAALGGRCLGSDIDWKVLRGKHVSERDSGERRRGALPRKQPSAALQPLHADDRERRTIFANFRQYGLPLPEILRMDSSRFFDSFRGPSIEGAFDCVVSDPPYGVRAGARCAGKDGAVKPVPDELRREHVPATKPYATADVLCDLLEIAARCLKRGGRLAYLLPATNDLTPEDVPRHPALTLVACEPQQLSTKYARWLVVMVKGRDWSARDWTPAVRAGVRRGADAPFAALKEKLALPAPPPAPKR</sequence>
<dbReference type="InterPro" id="IPR059073">
    <property type="entry name" value="TRMT11_N"/>
</dbReference>
<dbReference type="PROSITE" id="PS00092">
    <property type="entry name" value="N6_MTASE"/>
    <property type="match status" value="1"/>
</dbReference>
<dbReference type="GO" id="GO:0032259">
    <property type="term" value="P:methylation"/>
    <property type="evidence" value="ECO:0007669"/>
    <property type="project" value="UniProtKB-KW"/>
</dbReference>
<dbReference type="Pfam" id="PF25904">
    <property type="entry name" value="Tmrp11_N"/>
    <property type="match status" value="1"/>
</dbReference>
<dbReference type="EMBL" id="CAKKNE010000001">
    <property type="protein sequence ID" value="CAH0365056.1"/>
    <property type="molecule type" value="Genomic_DNA"/>
</dbReference>
<dbReference type="AlphaFoldDB" id="A0A8J2SCE6"/>
<evidence type="ECO:0000256" key="2">
    <source>
        <dbReference type="ARBA" id="ARBA00022679"/>
    </source>
</evidence>
<reference evidence="6" key="1">
    <citation type="submission" date="2021-11" db="EMBL/GenBank/DDBJ databases">
        <authorList>
            <consortium name="Genoscope - CEA"/>
            <person name="William W."/>
        </authorList>
    </citation>
    <scope>NUCLEOTIDE SEQUENCE</scope>
</reference>
<feature type="compositionally biased region" description="Basic and acidic residues" evidence="3">
    <location>
        <begin position="280"/>
        <end position="289"/>
    </location>
</feature>
<gene>
    <name evidence="6" type="ORF">PECAL_1P14590</name>
</gene>
<evidence type="ECO:0000313" key="7">
    <source>
        <dbReference type="Proteomes" id="UP000789595"/>
    </source>
</evidence>